<dbReference type="AlphaFoldDB" id="A0A5J6KSF5"/>
<proteinExistence type="predicted"/>
<name>A0A5J6KSF5_9MICO</name>
<organism evidence="1 2">
    <name type="scientific">Microbacterium caowuchunii</name>
    <dbReference type="NCBI Taxonomy" id="2614638"/>
    <lineage>
        <taxon>Bacteria</taxon>
        <taxon>Bacillati</taxon>
        <taxon>Actinomycetota</taxon>
        <taxon>Actinomycetes</taxon>
        <taxon>Micrococcales</taxon>
        <taxon>Microbacteriaceae</taxon>
        <taxon>Microbacterium</taxon>
    </lineage>
</organism>
<dbReference type="RefSeq" id="WP_150893119.1">
    <property type="nucleotide sequence ID" value="NZ_CP044231.1"/>
</dbReference>
<sequence length="93" mass="10343">MTTITLIGKDGCHLCDVARGVVEHVLAEMPEDAADRVEVVEKSILEDDALYAEWWEKIPVVLIDDRVHAHWRVAPERLREAVMAAAGVKGVAR</sequence>
<gene>
    <name evidence="1" type="ORF">F6B40_08660</name>
</gene>
<evidence type="ECO:0000313" key="2">
    <source>
        <dbReference type="Proteomes" id="UP000326838"/>
    </source>
</evidence>
<dbReference type="SUPFAM" id="SSF52833">
    <property type="entry name" value="Thioredoxin-like"/>
    <property type="match status" value="1"/>
</dbReference>
<protein>
    <submittedName>
        <fullName evidence="1">Glutaredoxin family protein</fullName>
    </submittedName>
</protein>
<dbReference type="Pfam" id="PF05768">
    <property type="entry name" value="Glrx-like"/>
    <property type="match status" value="1"/>
</dbReference>
<dbReference type="EMBL" id="VYUY01000009">
    <property type="protein sequence ID" value="KAA9133811.1"/>
    <property type="molecule type" value="Genomic_DNA"/>
</dbReference>
<dbReference type="InterPro" id="IPR008554">
    <property type="entry name" value="Glutaredoxin-like"/>
</dbReference>
<dbReference type="Proteomes" id="UP000326838">
    <property type="component" value="Unassembled WGS sequence"/>
</dbReference>
<dbReference type="InterPro" id="IPR036249">
    <property type="entry name" value="Thioredoxin-like_sf"/>
</dbReference>
<evidence type="ECO:0000313" key="1">
    <source>
        <dbReference type="EMBL" id="KAA9133811.1"/>
    </source>
</evidence>
<dbReference type="Gene3D" id="3.40.30.10">
    <property type="entry name" value="Glutaredoxin"/>
    <property type="match status" value="1"/>
</dbReference>
<comment type="caution">
    <text evidence="1">The sequence shown here is derived from an EMBL/GenBank/DDBJ whole genome shotgun (WGS) entry which is preliminary data.</text>
</comment>
<accession>A0A5J6KSF5</accession>
<reference evidence="2" key="1">
    <citation type="submission" date="2019-09" db="EMBL/GenBank/DDBJ databases">
        <title>Mumia zhuanghuii sp. nov. isolated from the intestinal contents of plateau pika (Ochotona curzoniae) in the Qinghai-Tibet plateau of China.</title>
        <authorList>
            <person name="Tian Z."/>
        </authorList>
    </citation>
    <scope>NUCLEOTIDE SEQUENCE [LARGE SCALE GENOMIC DNA]</scope>
    <source>
        <strain evidence="2">L-033</strain>
    </source>
</reference>
<accession>A0A5N0TGV6</accession>
<keyword evidence="2" id="KW-1185">Reference proteome</keyword>